<feature type="non-terminal residue" evidence="1">
    <location>
        <position position="1"/>
    </location>
</feature>
<evidence type="ECO:0008006" key="3">
    <source>
        <dbReference type="Google" id="ProtNLM"/>
    </source>
</evidence>
<name>A0A371E237_MUCPR</name>
<keyword evidence="2" id="KW-1185">Reference proteome</keyword>
<dbReference type="Proteomes" id="UP000257109">
    <property type="component" value="Unassembled WGS sequence"/>
</dbReference>
<reference evidence="1" key="1">
    <citation type="submission" date="2018-05" db="EMBL/GenBank/DDBJ databases">
        <title>Draft genome of Mucuna pruriens seed.</title>
        <authorList>
            <person name="Nnadi N.E."/>
            <person name="Vos R."/>
            <person name="Hasami M.H."/>
            <person name="Devisetty U.K."/>
            <person name="Aguiy J.C."/>
        </authorList>
    </citation>
    <scope>NUCLEOTIDE SEQUENCE [LARGE SCALE GENOMIC DNA]</scope>
    <source>
        <strain evidence="1">JCA_2017</strain>
    </source>
</reference>
<evidence type="ECO:0000313" key="2">
    <source>
        <dbReference type="Proteomes" id="UP000257109"/>
    </source>
</evidence>
<proteinExistence type="predicted"/>
<sequence>MYLAHKATTHMILMNNKFFSSLLMQEVDVSTISRTTNIIEGSKKANILLHGGTKLHIDNALYYSKSHINLLSFKDICLNAYHIETKNEGSIEYLYIMKLKLNKKYILKKLLTFPMIYTNRSLQIKVNMLFGMTNWSREILQPNNFSCIACSQQKLIIRPSLEKMEMNLSIFRMDTM</sequence>
<evidence type="ECO:0000313" key="1">
    <source>
        <dbReference type="EMBL" id="RDX60110.1"/>
    </source>
</evidence>
<gene>
    <name evidence="1" type="ORF">CR513_61779</name>
</gene>
<comment type="caution">
    <text evidence="1">The sequence shown here is derived from an EMBL/GenBank/DDBJ whole genome shotgun (WGS) entry which is preliminary data.</text>
</comment>
<protein>
    <recommendedName>
        <fullName evidence="3">Copia protein</fullName>
    </recommendedName>
</protein>
<dbReference type="AlphaFoldDB" id="A0A371E237"/>
<dbReference type="EMBL" id="QJKJ01017110">
    <property type="protein sequence ID" value="RDX60110.1"/>
    <property type="molecule type" value="Genomic_DNA"/>
</dbReference>
<accession>A0A371E237</accession>
<dbReference type="OrthoDB" id="1113265at2759"/>
<organism evidence="1 2">
    <name type="scientific">Mucuna pruriens</name>
    <name type="common">Velvet bean</name>
    <name type="synonym">Dolichos pruriens</name>
    <dbReference type="NCBI Taxonomy" id="157652"/>
    <lineage>
        <taxon>Eukaryota</taxon>
        <taxon>Viridiplantae</taxon>
        <taxon>Streptophyta</taxon>
        <taxon>Embryophyta</taxon>
        <taxon>Tracheophyta</taxon>
        <taxon>Spermatophyta</taxon>
        <taxon>Magnoliopsida</taxon>
        <taxon>eudicotyledons</taxon>
        <taxon>Gunneridae</taxon>
        <taxon>Pentapetalae</taxon>
        <taxon>rosids</taxon>
        <taxon>fabids</taxon>
        <taxon>Fabales</taxon>
        <taxon>Fabaceae</taxon>
        <taxon>Papilionoideae</taxon>
        <taxon>50 kb inversion clade</taxon>
        <taxon>NPAAA clade</taxon>
        <taxon>indigoferoid/millettioid clade</taxon>
        <taxon>Phaseoleae</taxon>
        <taxon>Mucuna</taxon>
    </lineage>
</organism>